<dbReference type="EMBL" id="JALPRK010000041">
    <property type="protein sequence ID" value="MCK8490158.1"/>
    <property type="molecule type" value="Genomic_DNA"/>
</dbReference>
<feature type="transmembrane region" description="Helical" evidence="1">
    <location>
        <begin position="210"/>
        <end position="230"/>
    </location>
</feature>
<dbReference type="Proteomes" id="UP001139534">
    <property type="component" value="Unassembled WGS sequence"/>
</dbReference>
<protein>
    <submittedName>
        <fullName evidence="2">Uncharacterized protein</fullName>
    </submittedName>
</protein>
<feature type="transmembrane region" description="Helical" evidence="1">
    <location>
        <begin position="15"/>
        <end position="36"/>
    </location>
</feature>
<keyword evidence="1" id="KW-0472">Membrane</keyword>
<keyword evidence="1" id="KW-0812">Transmembrane</keyword>
<evidence type="ECO:0000256" key="1">
    <source>
        <dbReference type="SAM" id="Phobius"/>
    </source>
</evidence>
<organism evidence="2 3">
    <name type="scientific">Paenibacillus mellifer</name>
    <dbReference type="NCBI Taxonomy" id="2937794"/>
    <lineage>
        <taxon>Bacteria</taxon>
        <taxon>Bacillati</taxon>
        <taxon>Bacillota</taxon>
        <taxon>Bacilli</taxon>
        <taxon>Bacillales</taxon>
        <taxon>Paenibacillaceae</taxon>
        <taxon>Paenibacillus</taxon>
    </lineage>
</organism>
<reference evidence="2" key="1">
    <citation type="submission" date="2022-04" db="EMBL/GenBank/DDBJ databases">
        <authorList>
            <person name="Seo M.-J."/>
        </authorList>
    </citation>
    <scope>NUCLEOTIDE SEQUENCE</scope>
    <source>
        <strain evidence="2">MBLB2552</strain>
    </source>
</reference>
<accession>A0A9X2BS42</accession>
<feature type="transmembrane region" description="Helical" evidence="1">
    <location>
        <begin position="125"/>
        <end position="145"/>
    </location>
</feature>
<proteinExistence type="predicted"/>
<evidence type="ECO:0000313" key="3">
    <source>
        <dbReference type="Proteomes" id="UP001139534"/>
    </source>
</evidence>
<dbReference type="RefSeq" id="WP_248554119.1">
    <property type="nucleotide sequence ID" value="NZ_JALPRK010000041.1"/>
</dbReference>
<gene>
    <name evidence="2" type="ORF">M0651_23635</name>
</gene>
<sequence length="276" mass="31612">MSFVRLGWTTLKSQFPSVIILFLYQLLWGLFLYRLVDTAVTALLQRYPDPPPTALSRILFLLEGQINLWSNPDVRLYCWLLVGMAVLRLILTPLIQAGIFYGFTPAESRSPGFPLFRGMKEFGKPVLLFYGLELILALLPAFWIVPRLLSLWPGLAGVETPITTWLAGFGWVLGWLIYGWLIRQCLLFAQFGYLFKAGVWNSLLLCFRSLLQAISISAILGAFGLLLFLLFGTASWVWTGMLALILQQTYPFFRNTFRVWRIASQFHLWQSKTQKS</sequence>
<name>A0A9X2BS42_9BACL</name>
<keyword evidence="1" id="KW-1133">Transmembrane helix</keyword>
<dbReference type="AlphaFoldDB" id="A0A9X2BS42"/>
<keyword evidence="3" id="KW-1185">Reference proteome</keyword>
<feature type="transmembrane region" description="Helical" evidence="1">
    <location>
        <begin position="165"/>
        <end position="189"/>
    </location>
</feature>
<evidence type="ECO:0000313" key="2">
    <source>
        <dbReference type="EMBL" id="MCK8490158.1"/>
    </source>
</evidence>
<comment type="caution">
    <text evidence="2">The sequence shown here is derived from an EMBL/GenBank/DDBJ whole genome shotgun (WGS) entry which is preliminary data.</text>
</comment>